<name>A0A1H7TAX8_STRJI</name>
<dbReference type="AlphaFoldDB" id="A0A1H7TAX8"/>
<accession>A0A1H7TAX8</accession>
<dbReference type="EMBL" id="FOAZ01000013">
    <property type="protein sequence ID" value="SEL81446.1"/>
    <property type="molecule type" value="Genomic_DNA"/>
</dbReference>
<keyword evidence="2" id="KW-1185">Reference proteome</keyword>
<evidence type="ECO:0000313" key="2">
    <source>
        <dbReference type="Proteomes" id="UP000183015"/>
    </source>
</evidence>
<gene>
    <name evidence="1" type="ORF">SAMN05414137_113150</name>
</gene>
<organism evidence="1 2">
    <name type="scientific">Streptacidiphilus jiangxiensis</name>
    <dbReference type="NCBI Taxonomy" id="235985"/>
    <lineage>
        <taxon>Bacteria</taxon>
        <taxon>Bacillati</taxon>
        <taxon>Actinomycetota</taxon>
        <taxon>Actinomycetes</taxon>
        <taxon>Kitasatosporales</taxon>
        <taxon>Streptomycetaceae</taxon>
        <taxon>Streptacidiphilus</taxon>
    </lineage>
</organism>
<dbReference type="RefSeq" id="WP_269083957.1">
    <property type="nucleotide sequence ID" value="NZ_BBPN01000006.1"/>
</dbReference>
<evidence type="ECO:0000313" key="1">
    <source>
        <dbReference type="EMBL" id="SEL81446.1"/>
    </source>
</evidence>
<dbReference type="Proteomes" id="UP000183015">
    <property type="component" value="Unassembled WGS sequence"/>
</dbReference>
<reference evidence="2" key="1">
    <citation type="submission" date="2016-10" db="EMBL/GenBank/DDBJ databases">
        <authorList>
            <person name="Varghese N."/>
        </authorList>
    </citation>
    <scope>NUCLEOTIDE SEQUENCE [LARGE SCALE GENOMIC DNA]</scope>
    <source>
        <strain evidence="2">DSM 45096 / BCRC 16803 / CGMCC 4.1857 / CIP 109030 / JCM 12277 / KCTC 19219 / NBRC 100920 / 33214</strain>
    </source>
</reference>
<protein>
    <submittedName>
        <fullName evidence="1">Uncharacterized protein</fullName>
    </submittedName>
</protein>
<sequence>MSTAKDYGSRQIFVLGTVRQFLAELVAVTLRLSGARGSDEHRS</sequence>
<proteinExistence type="predicted"/>